<feature type="signal peptide" evidence="2">
    <location>
        <begin position="1"/>
        <end position="15"/>
    </location>
</feature>
<keyword evidence="3" id="KW-1185">Reference proteome</keyword>
<keyword evidence="2" id="KW-0732">Signal</keyword>
<name>A0A915BCT3_PARUN</name>
<feature type="region of interest" description="Disordered" evidence="1">
    <location>
        <begin position="41"/>
        <end position="66"/>
    </location>
</feature>
<sequence>MWGYLKFLFIVILHAIQDRQKETIESNHQFVIINDRGKNLQSLGPANSTDQKKKTSSRELTTENRGLEEAEEIYRRLKSLTRGEKRDDLSSRTEQLRRKWTLKDVEHSEAAGASYHNATSAPNCTSNASNEMIQTAFQQSSPINNRVINLLRIEPYQAQVTYSQDAQTKFNTTILGNMTDHN</sequence>
<dbReference type="WBParaSite" id="PgR034_g087_t01">
    <property type="protein sequence ID" value="PgR034_g087_t01"/>
    <property type="gene ID" value="PgR034_g087"/>
</dbReference>
<evidence type="ECO:0000313" key="3">
    <source>
        <dbReference type="Proteomes" id="UP000887569"/>
    </source>
</evidence>
<organism evidence="3 4">
    <name type="scientific">Parascaris univalens</name>
    <name type="common">Nematode worm</name>
    <dbReference type="NCBI Taxonomy" id="6257"/>
    <lineage>
        <taxon>Eukaryota</taxon>
        <taxon>Metazoa</taxon>
        <taxon>Ecdysozoa</taxon>
        <taxon>Nematoda</taxon>
        <taxon>Chromadorea</taxon>
        <taxon>Rhabditida</taxon>
        <taxon>Spirurina</taxon>
        <taxon>Ascaridomorpha</taxon>
        <taxon>Ascaridoidea</taxon>
        <taxon>Ascarididae</taxon>
        <taxon>Parascaris</taxon>
    </lineage>
</organism>
<feature type="chain" id="PRO_5036964525" evidence="2">
    <location>
        <begin position="16"/>
        <end position="182"/>
    </location>
</feature>
<evidence type="ECO:0000313" key="4">
    <source>
        <dbReference type="WBParaSite" id="PgR034_g087_t01"/>
    </source>
</evidence>
<dbReference type="AlphaFoldDB" id="A0A915BCT3"/>
<proteinExistence type="predicted"/>
<evidence type="ECO:0000256" key="2">
    <source>
        <dbReference type="SAM" id="SignalP"/>
    </source>
</evidence>
<accession>A0A915BCT3</accession>
<reference evidence="4" key="1">
    <citation type="submission" date="2022-11" db="UniProtKB">
        <authorList>
            <consortium name="WormBaseParasite"/>
        </authorList>
    </citation>
    <scope>IDENTIFICATION</scope>
</reference>
<feature type="compositionally biased region" description="Basic and acidic residues" evidence="1">
    <location>
        <begin position="50"/>
        <end position="66"/>
    </location>
</feature>
<evidence type="ECO:0000256" key="1">
    <source>
        <dbReference type="SAM" id="MobiDB-lite"/>
    </source>
</evidence>
<protein>
    <submittedName>
        <fullName evidence="4">Uncharacterized protein</fullName>
    </submittedName>
</protein>
<dbReference type="Proteomes" id="UP000887569">
    <property type="component" value="Unplaced"/>
</dbReference>